<name>A0A238BKC5_9BILA</name>
<feature type="non-terminal residue" evidence="2">
    <location>
        <position position="443"/>
    </location>
</feature>
<dbReference type="AlphaFoldDB" id="A0A238BKC5"/>
<evidence type="ECO:0000313" key="3">
    <source>
        <dbReference type="Proteomes" id="UP000242913"/>
    </source>
</evidence>
<dbReference type="Proteomes" id="UP000242913">
    <property type="component" value="Unassembled WGS sequence"/>
</dbReference>
<dbReference type="OrthoDB" id="5868600at2759"/>
<evidence type="ECO:0000313" key="2">
    <source>
        <dbReference type="EMBL" id="OZC05887.1"/>
    </source>
</evidence>
<evidence type="ECO:0000256" key="1">
    <source>
        <dbReference type="SAM" id="MobiDB-lite"/>
    </source>
</evidence>
<sequence>SVIRPKSVAIREKLLDGTLIWPTNTTNYNFSKQANSVINNTVKIRTDLQTELFPLSGPFRIVDIRFTAPPLNHLELTTSGLPQKTRKQSILLNKGIRKFKNGQKIFSEDSAETEINDRRNANLLGSKAMEFWRENFQRSKNIGYQIDQPERFSGSENQRYEQEDKLVKSSKGAKPIFSLHQIEGDSNDSDLMANLKPDYPGMLTPKPIISPHSIQFVNGINEHMKYDNQQQTGYPNLNPEILCPPGTTIITNQPWNPLSSAAQSGKIWTPEYQLPMMMNRFPVSTLQYQPNYQPTAWDTVFQGPAGQFVPPIIPINNQFDDSVQMNLSNRSNSLMSNRATTINRSGHMLDGSKIPVHPIYTGYTESWPSDNPLSNVPSISQTNSAFKKVNFYNRLPMLPTMTAMKSTYQKIGTESDDYSSKKEQEDSKTHLEKDHSIKRELKP</sequence>
<proteinExistence type="predicted"/>
<feature type="region of interest" description="Disordered" evidence="1">
    <location>
        <begin position="412"/>
        <end position="443"/>
    </location>
</feature>
<gene>
    <name evidence="2" type="ORF">X798_07136</name>
</gene>
<dbReference type="EMBL" id="KZ270347">
    <property type="protein sequence ID" value="OZC05887.1"/>
    <property type="molecule type" value="Genomic_DNA"/>
</dbReference>
<accession>A0A238BKC5</accession>
<keyword evidence="3" id="KW-1185">Reference proteome</keyword>
<feature type="non-terminal residue" evidence="2">
    <location>
        <position position="1"/>
    </location>
</feature>
<organism evidence="2 3">
    <name type="scientific">Onchocerca flexuosa</name>
    <dbReference type="NCBI Taxonomy" id="387005"/>
    <lineage>
        <taxon>Eukaryota</taxon>
        <taxon>Metazoa</taxon>
        <taxon>Ecdysozoa</taxon>
        <taxon>Nematoda</taxon>
        <taxon>Chromadorea</taxon>
        <taxon>Rhabditida</taxon>
        <taxon>Spirurina</taxon>
        <taxon>Spiruromorpha</taxon>
        <taxon>Filarioidea</taxon>
        <taxon>Onchocercidae</taxon>
        <taxon>Onchocerca</taxon>
    </lineage>
</organism>
<protein>
    <submittedName>
        <fullName evidence="2">Uncharacterized protein</fullName>
    </submittedName>
</protein>
<reference evidence="2 3" key="1">
    <citation type="submission" date="2015-12" db="EMBL/GenBank/DDBJ databases">
        <title>Draft genome of the nematode, Onchocerca flexuosa.</title>
        <authorList>
            <person name="Mitreva M."/>
        </authorList>
    </citation>
    <scope>NUCLEOTIDE SEQUENCE [LARGE SCALE GENOMIC DNA]</scope>
    <source>
        <strain evidence="2">Red Deer</strain>
    </source>
</reference>
<feature type="compositionally biased region" description="Basic and acidic residues" evidence="1">
    <location>
        <begin position="418"/>
        <end position="443"/>
    </location>
</feature>